<dbReference type="FunFam" id="4.10.280.10:FF:000032">
    <property type="entry name" value="Transcription factor bHLH123 family"/>
    <property type="match status" value="1"/>
</dbReference>
<evidence type="ECO:0000256" key="1">
    <source>
        <dbReference type="ARBA" id="ARBA00004123"/>
    </source>
</evidence>
<protein>
    <recommendedName>
        <fullName evidence="8">BHLH domain-containing protein</fullName>
    </recommendedName>
</protein>
<feature type="region of interest" description="Disordered" evidence="7">
    <location>
        <begin position="251"/>
        <end position="273"/>
    </location>
</feature>
<evidence type="ECO:0000256" key="5">
    <source>
        <dbReference type="ARBA" id="ARBA00023163"/>
    </source>
</evidence>
<organism evidence="9 10">
    <name type="scientific">Trapa incisa</name>
    <dbReference type="NCBI Taxonomy" id="236973"/>
    <lineage>
        <taxon>Eukaryota</taxon>
        <taxon>Viridiplantae</taxon>
        <taxon>Streptophyta</taxon>
        <taxon>Embryophyta</taxon>
        <taxon>Tracheophyta</taxon>
        <taxon>Spermatophyta</taxon>
        <taxon>Magnoliopsida</taxon>
        <taxon>eudicotyledons</taxon>
        <taxon>Gunneridae</taxon>
        <taxon>Pentapetalae</taxon>
        <taxon>rosids</taxon>
        <taxon>malvids</taxon>
        <taxon>Myrtales</taxon>
        <taxon>Lythraceae</taxon>
        <taxon>Trapa</taxon>
    </lineage>
</organism>
<evidence type="ECO:0000259" key="8">
    <source>
        <dbReference type="PROSITE" id="PS50888"/>
    </source>
</evidence>
<sequence length="386" mass="41540">MAEEFISQGGGLCSDSWWNSSRNAVLFAGGLSPCSAVAGDLASFCWPSETNFATGLTSSASSDFLLHGIGCCWASDQTNDIMQESGSSDASQIRNNWSTGPTIESFAPKPAEDHREDSSPMSACTNQIIDLHLQTSHAYANLHEISPYPSSSTGKRPLLEQQPPLFDGRPDLPEAADYFSHLVSSTSDGKLPSMLNPSISSLSQPYWDSSLSALDDIQVGILASPHPSLSGSSADDEKLKCSTLFAKVSGSTEKKVNGEPAPKRPRLETPSPLPTFKVRKEKLGDRITALQQLVSPFGKTDTASVLHEAVEYIKFLHDQVNALSAPYLKDDGTDHRTLKNTEGPQEESVDLRSRGLCLAPISSAFPITNCHIPGEFWAPTFGGSFM</sequence>
<comment type="caution">
    <text evidence="9">The sequence shown here is derived from an EMBL/GenBank/DDBJ whole genome shotgun (WGS) entry which is preliminary data.</text>
</comment>
<dbReference type="GO" id="GO:0005634">
    <property type="term" value="C:nucleus"/>
    <property type="evidence" value="ECO:0007669"/>
    <property type="project" value="UniProtKB-SubCell"/>
</dbReference>
<dbReference type="CDD" id="cd11393">
    <property type="entry name" value="bHLH_AtbHLH_like"/>
    <property type="match status" value="1"/>
</dbReference>
<dbReference type="InterPro" id="IPR045843">
    <property type="entry name" value="IND-like"/>
</dbReference>
<keyword evidence="5" id="KW-0804">Transcription</keyword>
<dbReference type="PROSITE" id="PS50888">
    <property type="entry name" value="BHLH"/>
    <property type="match status" value="1"/>
</dbReference>
<dbReference type="GO" id="GO:0046983">
    <property type="term" value="F:protein dimerization activity"/>
    <property type="evidence" value="ECO:0007669"/>
    <property type="project" value="InterPro"/>
</dbReference>
<dbReference type="InterPro" id="IPR045239">
    <property type="entry name" value="bHLH95_bHLH"/>
</dbReference>
<evidence type="ECO:0000256" key="7">
    <source>
        <dbReference type="SAM" id="MobiDB-lite"/>
    </source>
</evidence>
<name>A0AAN7QMW2_9MYRT</name>
<dbReference type="AlphaFoldDB" id="A0AAN7QMW2"/>
<dbReference type="InterPro" id="IPR036638">
    <property type="entry name" value="HLH_DNA-bd_sf"/>
</dbReference>
<evidence type="ECO:0000256" key="2">
    <source>
        <dbReference type="ARBA" id="ARBA00011738"/>
    </source>
</evidence>
<dbReference type="PANTHER" id="PTHR16223:SF185">
    <property type="entry name" value="OS04G0631600 PROTEIN"/>
    <property type="match status" value="1"/>
</dbReference>
<dbReference type="PANTHER" id="PTHR16223">
    <property type="entry name" value="TRANSCRIPTION FACTOR BHLH83-RELATED"/>
    <property type="match status" value="1"/>
</dbReference>
<keyword evidence="4" id="KW-0238">DNA-binding</keyword>
<evidence type="ECO:0000256" key="4">
    <source>
        <dbReference type="ARBA" id="ARBA00023125"/>
    </source>
</evidence>
<feature type="compositionally biased region" description="Basic and acidic residues" evidence="7">
    <location>
        <begin position="252"/>
        <end position="267"/>
    </location>
</feature>
<keyword evidence="6" id="KW-0539">Nucleus</keyword>
<dbReference type="GO" id="GO:0000978">
    <property type="term" value="F:RNA polymerase II cis-regulatory region sequence-specific DNA binding"/>
    <property type="evidence" value="ECO:0007669"/>
    <property type="project" value="TreeGrafter"/>
</dbReference>
<dbReference type="GO" id="GO:0000981">
    <property type="term" value="F:DNA-binding transcription factor activity, RNA polymerase II-specific"/>
    <property type="evidence" value="ECO:0007669"/>
    <property type="project" value="TreeGrafter"/>
</dbReference>
<proteinExistence type="predicted"/>
<dbReference type="SUPFAM" id="SSF47459">
    <property type="entry name" value="HLH, helix-loop-helix DNA-binding domain"/>
    <property type="match status" value="1"/>
</dbReference>
<evidence type="ECO:0000313" key="9">
    <source>
        <dbReference type="EMBL" id="KAK4770748.1"/>
    </source>
</evidence>
<evidence type="ECO:0000256" key="3">
    <source>
        <dbReference type="ARBA" id="ARBA00023015"/>
    </source>
</evidence>
<dbReference type="InterPro" id="IPR011598">
    <property type="entry name" value="bHLH_dom"/>
</dbReference>
<evidence type="ECO:0000313" key="10">
    <source>
        <dbReference type="Proteomes" id="UP001345219"/>
    </source>
</evidence>
<evidence type="ECO:0000256" key="6">
    <source>
        <dbReference type="ARBA" id="ARBA00023242"/>
    </source>
</evidence>
<gene>
    <name evidence="9" type="ORF">SAY87_031280</name>
</gene>
<dbReference type="Gene3D" id="4.10.280.10">
    <property type="entry name" value="Helix-loop-helix DNA-binding domain"/>
    <property type="match status" value="1"/>
</dbReference>
<accession>A0AAN7QMW2</accession>
<keyword evidence="10" id="KW-1185">Reference proteome</keyword>
<feature type="domain" description="BHLH" evidence="8">
    <location>
        <begin position="267"/>
        <end position="316"/>
    </location>
</feature>
<dbReference type="EMBL" id="JAXIOK010000005">
    <property type="protein sequence ID" value="KAK4770748.1"/>
    <property type="molecule type" value="Genomic_DNA"/>
</dbReference>
<reference evidence="9 10" key="1">
    <citation type="journal article" date="2023" name="Hortic Res">
        <title>Pangenome of water caltrop reveals structural variations and asymmetric subgenome divergence after allopolyploidization.</title>
        <authorList>
            <person name="Zhang X."/>
            <person name="Chen Y."/>
            <person name="Wang L."/>
            <person name="Yuan Y."/>
            <person name="Fang M."/>
            <person name="Shi L."/>
            <person name="Lu R."/>
            <person name="Comes H.P."/>
            <person name="Ma Y."/>
            <person name="Chen Y."/>
            <person name="Huang G."/>
            <person name="Zhou Y."/>
            <person name="Zheng Z."/>
            <person name="Qiu Y."/>
        </authorList>
    </citation>
    <scope>NUCLEOTIDE SEQUENCE [LARGE SCALE GENOMIC DNA]</scope>
    <source>
        <tissue evidence="9">Roots</tissue>
    </source>
</reference>
<comment type="subcellular location">
    <subcellularLocation>
        <location evidence="1">Nucleus</location>
    </subcellularLocation>
</comment>
<keyword evidence="3" id="KW-0805">Transcription regulation</keyword>
<dbReference type="Proteomes" id="UP001345219">
    <property type="component" value="Chromosome 24"/>
</dbReference>
<comment type="subunit">
    <text evidence="2">Homodimer.</text>
</comment>